<organism evidence="2 3">
    <name type="scientific">SAR86 cluster bacterium</name>
    <dbReference type="NCBI Taxonomy" id="2030880"/>
    <lineage>
        <taxon>Bacteria</taxon>
        <taxon>Pseudomonadati</taxon>
        <taxon>Pseudomonadota</taxon>
        <taxon>Gammaproteobacteria</taxon>
        <taxon>SAR86 cluster</taxon>
    </lineage>
</organism>
<evidence type="ECO:0008006" key="4">
    <source>
        <dbReference type="Google" id="ProtNLM"/>
    </source>
</evidence>
<gene>
    <name evidence="2" type="ORF">COA71_01245</name>
</gene>
<keyword evidence="1" id="KW-0812">Transmembrane</keyword>
<feature type="transmembrane region" description="Helical" evidence="1">
    <location>
        <begin position="6"/>
        <end position="25"/>
    </location>
</feature>
<dbReference type="Proteomes" id="UP000228987">
    <property type="component" value="Unassembled WGS sequence"/>
</dbReference>
<evidence type="ECO:0000313" key="2">
    <source>
        <dbReference type="EMBL" id="PCJ43527.1"/>
    </source>
</evidence>
<feature type="transmembrane region" description="Helical" evidence="1">
    <location>
        <begin position="37"/>
        <end position="58"/>
    </location>
</feature>
<sequence>MLKIIIVILLLAIIASLFSGAVFFFKDQGNERKRTMYALGVRVTLAVLLMICIVYGIASGQLTPSAPWYNP</sequence>
<keyword evidence="1" id="KW-1133">Transmembrane helix</keyword>
<dbReference type="NCBIfam" id="NF033233">
    <property type="entry name" value="twin_helix"/>
    <property type="match status" value="1"/>
</dbReference>
<protein>
    <recommendedName>
        <fullName evidence="4">DUF2909 domain-containing protein</fullName>
    </recommendedName>
</protein>
<evidence type="ECO:0000313" key="3">
    <source>
        <dbReference type="Proteomes" id="UP000228987"/>
    </source>
</evidence>
<proteinExistence type="predicted"/>
<dbReference type="Pfam" id="PF11137">
    <property type="entry name" value="DUF2909"/>
    <property type="match status" value="1"/>
</dbReference>
<reference evidence="3" key="1">
    <citation type="submission" date="2017-08" db="EMBL/GenBank/DDBJ databases">
        <title>A dynamic microbial community with high functional redundancy inhabits the cold, oxic subseafloor aquifer.</title>
        <authorList>
            <person name="Tully B.J."/>
            <person name="Wheat C.G."/>
            <person name="Glazer B.T."/>
            <person name="Huber J.A."/>
        </authorList>
    </citation>
    <scope>NUCLEOTIDE SEQUENCE [LARGE SCALE GENOMIC DNA]</scope>
</reference>
<evidence type="ECO:0000256" key="1">
    <source>
        <dbReference type="SAM" id="Phobius"/>
    </source>
</evidence>
<name>A0A2A5CI19_9GAMM</name>
<dbReference type="AlphaFoldDB" id="A0A2A5CI19"/>
<accession>A0A2A5CI19</accession>
<dbReference type="EMBL" id="NVWI01000001">
    <property type="protein sequence ID" value="PCJ43527.1"/>
    <property type="molecule type" value="Genomic_DNA"/>
</dbReference>
<comment type="caution">
    <text evidence="2">The sequence shown here is derived from an EMBL/GenBank/DDBJ whole genome shotgun (WGS) entry which is preliminary data.</text>
</comment>
<keyword evidence="1" id="KW-0472">Membrane</keyword>
<dbReference type="InterPro" id="IPR021313">
    <property type="entry name" value="DUF2909"/>
</dbReference>